<proteinExistence type="predicted"/>
<name>A0A7X0TSW4_9GAMM</name>
<dbReference type="PANTHER" id="PTHR30087:SF1">
    <property type="entry name" value="HYPOTHETICAL CYTOSOLIC PROTEIN"/>
    <property type="match status" value="1"/>
</dbReference>
<dbReference type="EMBL" id="JACHHU010000006">
    <property type="protein sequence ID" value="MBB6542563.1"/>
    <property type="molecule type" value="Genomic_DNA"/>
</dbReference>
<dbReference type="PANTHER" id="PTHR30087">
    <property type="entry name" value="INNER MEMBRANE PROTEIN"/>
    <property type="match status" value="1"/>
</dbReference>
<comment type="caution">
    <text evidence="1">The sequence shown here is derived from an EMBL/GenBank/DDBJ whole genome shotgun (WGS) entry which is preliminary data.</text>
</comment>
<dbReference type="AlphaFoldDB" id="A0A7X0TSW4"/>
<dbReference type="Proteomes" id="UP000537141">
    <property type="component" value="Unassembled WGS sequence"/>
</dbReference>
<sequence length="150" mass="16564">MNKILVSACLLGEKVRYDGNCQRQHHIKLAVWQQQGRIISICPEVSGGLSIPREPAEMQTDGRIITQQRIDVTNEFISGANKALLLCKKYQIRYALLKESSPSCGSNSVYDGTFSGQKIEGMGVTAKLLQAHGIKVFSEQQINELSGLLE</sequence>
<dbReference type="RefSeq" id="WP_184423361.1">
    <property type="nucleotide sequence ID" value="NZ_AP027362.1"/>
</dbReference>
<gene>
    <name evidence="1" type="ORF">HNQ55_001062</name>
</gene>
<protein>
    <submittedName>
        <fullName evidence="1">Uncharacterized protein YbbK (DUF523 family)</fullName>
    </submittedName>
</protein>
<evidence type="ECO:0000313" key="2">
    <source>
        <dbReference type="Proteomes" id="UP000537141"/>
    </source>
</evidence>
<keyword evidence="2" id="KW-1185">Reference proteome</keyword>
<dbReference type="InterPro" id="IPR007553">
    <property type="entry name" value="2-thiour_desulf"/>
</dbReference>
<evidence type="ECO:0000313" key="1">
    <source>
        <dbReference type="EMBL" id="MBB6542563.1"/>
    </source>
</evidence>
<organism evidence="1 2">
    <name type="scientific">Thalassotalea piscium</name>
    <dbReference type="NCBI Taxonomy" id="1230533"/>
    <lineage>
        <taxon>Bacteria</taxon>
        <taxon>Pseudomonadati</taxon>
        <taxon>Pseudomonadota</taxon>
        <taxon>Gammaproteobacteria</taxon>
        <taxon>Alteromonadales</taxon>
        <taxon>Colwelliaceae</taxon>
        <taxon>Thalassotalea</taxon>
    </lineage>
</organism>
<dbReference type="Pfam" id="PF04463">
    <property type="entry name" value="2-thiour_desulf"/>
    <property type="match status" value="1"/>
</dbReference>
<accession>A0A7X0TSW4</accession>
<reference evidence="1 2" key="1">
    <citation type="submission" date="2020-08" db="EMBL/GenBank/DDBJ databases">
        <title>Genomic Encyclopedia of Type Strains, Phase IV (KMG-IV): sequencing the most valuable type-strain genomes for metagenomic binning, comparative biology and taxonomic classification.</title>
        <authorList>
            <person name="Goeker M."/>
        </authorList>
    </citation>
    <scope>NUCLEOTIDE SEQUENCE [LARGE SCALE GENOMIC DNA]</scope>
    <source>
        <strain evidence="1 2">DSM 26287</strain>
    </source>
</reference>